<dbReference type="Proteomes" id="UP001211907">
    <property type="component" value="Unassembled WGS sequence"/>
</dbReference>
<accession>A0AAD5XL36</accession>
<evidence type="ECO:0000256" key="4">
    <source>
        <dbReference type="ARBA" id="ARBA00022958"/>
    </source>
</evidence>
<dbReference type="InterPro" id="IPR001093">
    <property type="entry name" value="IMP_DH_GMPRt"/>
</dbReference>
<feature type="active site" description="Thioimidate intermediate" evidence="8">
    <location>
        <position position="1146"/>
    </location>
</feature>
<feature type="binding site" evidence="8">
    <location>
        <position position="1149"/>
    </location>
    <ligand>
        <name>K(+)</name>
        <dbReference type="ChEBI" id="CHEBI:29103"/>
    </ligand>
</feature>
<comment type="caution">
    <text evidence="11">The sequence shown here is derived from an EMBL/GenBank/DDBJ whole genome shotgun (WGS) entry which is preliminary data.</text>
</comment>
<dbReference type="InterPro" id="IPR015875">
    <property type="entry name" value="IMP_DH/GMP_Rdtase_CS"/>
</dbReference>
<dbReference type="PROSITE" id="PS00487">
    <property type="entry name" value="IMP_DH_GMP_RED"/>
    <property type="match status" value="1"/>
</dbReference>
<comment type="caution">
    <text evidence="8">Lacks conserved residue(s) required for the propagation of feature annotation.</text>
</comment>
<keyword evidence="1 8" id="KW-0659">Purine metabolism</keyword>
<feature type="binding site" evidence="8">
    <location>
        <begin position="1234"/>
        <end position="1236"/>
    </location>
    <ligand>
        <name>GMP</name>
        <dbReference type="ChEBI" id="CHEBI:58115"/>
    </ligand>
</feature>
<dbReference type="InterPro" id="IPR013785">
    <property type="entry name" value="Aldolase_TIM"/>
</dbReference>
<evidence type="ECO:0000256" key="8">
    <source>
        <dbReference type="HAMAP-Rule" id="MF_03195"/>
    </source>
</evidence>
<dbReference type="PANTHER" id="PTHR43170">
    <property type="entry name" value="GMP REDUCTASE"/>
    <property type="match status" value="1"/>
</dbReference>
<dbReference type="HAMAP" id="MF_00596">
    <property type="entry name" value="GMP_reduct_type1"/>
    <property type="match status" value="1"/>
</dbReference>
<feature type="binding site" evidence="8">
    <location>
        <position position="1143"/>
    </location>
    <ligand>
        <name>K(+)</name>
        <dbReference type="ChEBI" id="CHEBI:29103"/>
    </ligand>
</feature>
<keyword evidence="12" id="KW-1185">Reference proteome</keyword>
<proteinExistence type="inferred from homology"/>
<evidence type="ECO:0000313" key="11">
    <source>
        <dbReference type="EMBL" id="KAJ3141389.1"/>
    </source>
</evidence>
<comment type="subunit">
    <text evidence="8">Homotetramer.</text>
</comment>
<evidence type="ECO:0000256" key="9">
    <source>
        <dbReference type="SAM" id="MobiDB-lite"/>
    </source>
</evidence>
<dbReference type="GO" id="GO:1902560">
    <property type="term" value="C:GMP reductase complex"/>
    <property type="evidence" value="ECO:0007669"/>
    <property type="project" value="InterPro"/>
</dbReference>
<keyword evidence="4 8" id="KW-0630">Potassium</keyword>
<feature type="binding site" evidence="8">
    <location>
        <begin position="1280"/>
        <end position="1283"/>
    </location>
    <ligand>
        <name>NADP(+)</name>
        <dbReference type="ChEBI" id="CHEBI:58349"/>
        <note>ligand shared between two neighboring subunits</note>
    </ligand>
</feature>
<sequence>MDSTFFTLQQQQTSEVIHRARSVTLQTQSPLDEGNDKLPPLFAKTRGSDFPQLSRQFTIKPSENSATVNFSDSRLLEQMEREQNERQWRYGRENVRKQRGNSIQKAELPNPQYQADNYNSGNTVDTVNKSNERSFKKTKAVRKQDSVFVDFSNPTDAAATLKKTIHAATKTVSDSNSSKKLPAFWKQKWEETLTSKTSDLRLASAAIRKYKFHADNTKSAYGYTDGSIVDPEVLYGDGRTHVNSWVSNGTVMQERLSRMSVEASMAAPEAMKRISESARRFSVSLERSPPRANGMTIRGENEGDVSGRNIRTAPDRRRSSTMPVNINLIADMLQDDTKRRFDVELAGMGQKRLGQCPFFSDPDLSVENFAPLWSVVRKFQFPTEKEKQKLDKIHNLHPTSARKYPDVRNILQWAPMKYFNISQTVKSEKTQSHLLHNEAQKDENTWLPVRFTWNPCESDNTIIPSKISAVGKQNKTADNTTTVNTVIKGCMMPTLINRRVFKSRYGETTGKNELEVVYNEHRAKVVSRSEANKLKLVHEIEAMHSRLEKEWDVFGFKDKMIPNYKIRCGAREKLESELAYPVFLTNMDILTETVDENRPSLTRRRSNFDQTLNKKSPSNRVISLQITPEMEESSREKPSRISISKLRKSSRSSTSNRPITSNNEATISISEEVQNSYKPSISSIPISPKVIKEIFDESETVKISPKEVVESWIYSGKVFEEDSRRVSLQIQRRMSRFSVNGEENSKRCSTLISVTNPQNEVKLNLNLLLQRDTDRRNELAGLGQKKLGKCPFLSDPDILGVDKTLYGMLKKYQFPTEKERIQLMRLHAMNPASVSKYLDKRQQLQWAPNNQVNFQATIKSIVHRKVEEKTEKLKFRNAWVPVALTGAAAPANIGILQQQIRVKKKSNGVETLLEQFIPKLPNQESNSISYDHEYQLLQFVKQKHRHITHQRGIKCERKQFGFRKDDIEKELSRWLSDKQNLDVFISGRLELEPRLDYKDVLIKPKRMADNGQANMDNVGTFDMAVALASHGMVTCIHKHYTLEQWKEWGKKNPEILKSVAVSAGTSQIDLERVAKVLFEFPEIPFVCLDVANGYSEHFVEAVKTVHLAHPTHTIIAGNVVSGEMTEELILAGADIVKVGIGPGSVCTTRRQTGVGYPQLSAVLDCADAAHGLGGHVIADGGCTCPGDVAKGFGAGADYIMLGGMLAGHEESGGETIQENGLIIESGKLYKQFYGMSSSTAMNAHAGGVADYRASEGKTVKVLFRGEVGGTVREILGGVRSTCTYVGAARLKELSKRTTFIRVTQQINEVFGVAKNEQEETASSAKKLKL</sequence>
<feature type="binding site" description="in other chain" evidence="8">
    <location>
        <begin position="1251"/>
        <end position="1252"/>
    </location>
    <ligand>
        <name>NADP(+)</name>
        <dbReference type="ChEBI" id="CHEBI:58349"/>
        <note>ligand shared between two neighboring subunits</note>
    </ligand>
</feature>
<feature type="active site" description="Proton donor/acceptor" evidence="8">
    <location>
        <position position="1148"/>
    </location>
</feature>
<feature type="binding site" description="in other chain" evidence="8">
    <location>
        <begin position="1089"/>
        <end position="1091"/>
    </location>
    <ligand>
        <name>NADP(+)</name>
        <dbReference type="ChEBI" id="CHEBI:58349"/>
        <note>ligand shared between two neighboring subunits</note>
    </ligand>
</feature>
<feature type="binding site" evidence="8">
    <location>
        <begin position="1179"/>
        <end position="1181"/>
    </location>
    <ligand>
        <name>GMP</name>
        <dbReference type="ChEBI" id="CHEBI:58115"/>
    </ligand>
</feature>
<protein>
    <recommendedName>
        <fullName evidence="8">GMP reductase</fullName>
        <shortName evidence="8">GMPR</shortName>
        <ecNumber evidence="8">1.7.1.7</ecNumber>
    </recommendedName>
    <alternativeName>
        <fullName evidence="8">Guanosine 5'-monophosphate oxidoreductase</fullName>
        <shortName evidence="8">Guanosine monophosphate reductase</shortName>
    </alternativeName>
</protein>
<dbReference type="SMART" id="SM01240">
    <property type="entry name" value="IMPDH"/>
    <property type="match status" value="1"/>
</dbReference>
<evidence type="ECO:0000256" key="7">
    <source>
        <dbReference type="ARBA" id="ARBA00048616"/>
    </source>
</evidence>
<dbReference type="GO" id="GO:0046872">
    <property type="term" value="F:metal ion binding"/>
    <property type="evidence" value="ECO:0007669"/>
    <property type="project" value="UniProtKB-KW"/>
</dbReference>
<evidence type="ECO:0000256" key="5">
    <source>
        <dbReference type="ARBA" id="ARBA00023002"/>
    </source>
</evidence>
<feature type="binding site" evidence="8">
    <location>
        <begin position="1202"/>
        <end position="1203"/>
    </location>
    <ligand>
        <name>GMP</name>
        <dbReference type="ChEBI" id="CHEBI:58115"/>
    </ligand>
</feature>
<reference evidence="11" key="1">
    <citation type="submission" date="2020-05" db="EMBL/GenBank/DDBJ databases">
        <title>Phylogenomic resolution of chytrid fungi.</title>
        <authorList>
            <person name="Stajich J.E."/>
            <person name="Amses K."/>
            <person name="Simmons R."/>
            <person name="Seto K."/>
            <person name="Myers J."/>
            <person name="Bonds A."/>
            <person name="Quandt C.A."/>
            <person name="Barry K."/>
            <person name="Liu P."/>
            <person name="Grigoriev I."/>
            <person name="Longcore J.E."/>
            <person name="James T.Y."/>
        </authorList>
    </citation>
    <scope>NUCLEOTIDE SEQUENCE</scope>
    <source>
        <strain evidence="11">JEL0513</strain>
    </source>
</reference>
<feature type="binding site" evidence="8">
    <location>
        <position position="1141"/>
    </location>
    <ligand>
        <name>K(+)</name>
        <dbReference type="ChEBI" id="CHEBI:29103"/>
    </ligand>
</feature>
<feature type="binding site" description="in other chain" evidence="8">
    <location>
        <position position="1235"/>
    </location>
    <ligand>
        <name>NADP(+)</name>
        <dbReference type="ChEBI" id="CHEBI:58349"/>
        <note>ligand shared between two neighboring subunits</note>
    </ligand>
</feature>
<evidence type="ECO:0000256" key="1">
    <source>
        <dbReference type="ARBA" id="ARBA00022631"/>
    </source>
</evidence>
<keyword evidence="3 8" id="KW-0521">NADP</keyword>
<comment type="catalytic activity">
    <reaction evidence="7 8">
        <text>IMP + NH4(+) + NADP(+) = GMP + NADPH + 2 H(+)</text>
        <dbReference type="Rhea" id="RHEA:17185"/>
        <dbReference type="ChEBI" id="CHEBI:15378"/>
        <dbReference type="ChEBI" id="CHEBI:28938"/>
        <dbReference type="ChEBI" id="CHEBI:57783"/>
        <dbReference type="ChEBI" id="CHEBI:58053"/>
        <dbReference type="ChEBI" id="CHEBI:58115"/>
        <dbReference type="ChEBI" id="CHEBI:58349"/>
        <dbReference type="EC" id="1.7.1.7"/>
    </reaction>
</comment>
<feature type="binding site" description="in other chain" evidence="8">
    <location>
        <position position="1038"/>
    </location>
    <ligand>
        <name>NADP(+)</name>
        <dbReference type="ChEBI" id="CHEBI:58349"/>
        <note>ligand shared between two neighboring subunits</note>
    </ligand>
</feature>
<dbReference type="Pfam" id="PF00478">
    <property type="entry name" value="IMPDH"/>
    <property type="match status" value="1"/>
</dbReference>
<comment type="function">
    <text evidence="6 8">Catalyzes the irreversible NADPH-dependent deamination of GMP to IMP. It functions in the conversion of nucleobase, nucleoside and nucleotide derivatives of G to A nucleotides, and in maintaining the intracellular balance of A and G nucleotides.</text>
</comment>
<dbReference type="GO" id="GO:0006163">
    <property type="term" value="P:purine nucleotide metabolic process"/>
    <property type="evidence" value="ECO:0007669"/>
    <property type="project" value="UniProtKB-UniRule"/>
</dbReference>
<feature type="region of interest" description="Disordered" evidence="9">
    <location>
        <begin position="281"/>
        <end position="307"/>
    </location>
</feature>
<feature type="binding site" description="in other chain" evidence="8">
    <location>
        <begin position="1140"/>
        <end position="1141"/>
    </location>
    <ligand>
        <name>NADP(+)</name>
        <dbReference type="ChEBI" id="CHEBI:58349"/>
        <note>ligand shared between two neighboring subunits</note>
    </ligand>
</feature>
<dbReference type="CDD" id="cd00381">
    <property type="entry name" value="IMPDH"/>
    <property type="match status" value="1"/>
</dbReference>
<evidence type="ECO:0000256" key="2">
    <source>
        <dbReference type="ARBA" id="ARBA00022723"/>
    </source>
</evidence>
<feature type="compositionally biased region" description="Low complexity" evidence="9">
    <location>
        <begin position="651"/>
        <end position="663"/>
    </location>
</feature>
<name>A0AAD5XL36_9FUNG</name>
<dbReference type="PANTHER" id="PTHR43170:SF5">
    <property type="entry name" value="GMP REDUCTASE"/>
    <property type="match status" value="1"/>
</dbReference>
<feature type="domain" description="IMP dehydrogenase/GMP reductase" evidence="10">
    <location>
        <begin position="1013"/>
        <end position="1305"/>
    </location>
</feature>
<evidence type="ECO:0000256" key="3">
    <source>
        <dbReference type="ARBA" id="ARBA00022857"/>
    </source>
</evidence>
<dbReference type="Gene3D" id="3.20.20.70">
    <property type="entry name" value="Aldolase class I"/>
    <property type="match status" value="1"/>
</dbReference>
<dbReference type="InterPro" id="IPR050139">
    <property type="entry name" value="GMP_reductase"/>
</dbReference>
<organism evidence="11 12">
    <name type="scientific">Physocladia obscura</name>
    <dbReference type="NCBI Taxonomy" id="109957"/>
    <lineage>
        <taxon>Eukaryota</taxon>
        <taxon>Fungi</taxon>
        <taxon>Fungi incertae sedis</taxon>
        <taxon>Chytridiomycota</taxon>
        <taxon>Chytridiomycota incertae sedis</taxon>
        <taxon>Chytridiomycetes</taxon>
        <taxon>Chytridiales</taxon>
        <taxon>Chytriomycetaceae</taxon>
        <taxon>Physocladia</taxon>
    </lineage>
</organism>
<comment type="similarity">
    <text evidence="8">Belongs to the IMPDH/GMPR family. GuaC type 1 subfamily.</text>
</comment>
<gene>
    <name evidence="11" type="primary">GMPR2</name>
    <name evidence="11" type="ORF">HK100_007425</name>
</gene>
<dbReference type="EC" id="1.7.1.7" evidence="8"/>
<keyword evidence="2 8" id="KW-0479">Metal-binding</keyword>
<feature type="binding site" evidence="8">
    <location>
        <begin position="1252"/>
        <end position="1256"/>
    </location>
    <ligand>
        <name>GMP</name>
        <dbReference type="ChEBI" id="CHEBI:58115"/>
    </ligand>
</feature>
<feature type="region of interest" description="Disordered" evidence="9">
    <location>
        <begin position="627"/>
        <end position="665"/>
    </location>
</feature>
<dbReference type="GO" id="GO:0006144">
    <property type="term" value="P:purine nucleobase metabolic process"/>
    <property type="evidence" value="ECO:0007669"/>
    <property type="project" value="UniProtKB-KW"/>
</dbReference>
<dbReference type="EMBL" id="JADGJH010000035">
    <property type="protein sequence ID" value="KAJ3141389.1"/>
    <property type="molecule type" value="Genomic_DNA"/>
</dbReference>
<dbReference type="InterPro" id="IPR005993">
    <property type="entry name" value="GMPR"/>
</dbReference>
<keyword evidence="5 8" id="KW-0560">Oxidoreductase</keyword>
<evidence type="ECO:0000259" key="10">
    <source>
        <dbReference type="Pfam" id="PF00478"/>
    </source>
</evidence>
<evidence type="ECO:0000256" key="6">
    <source>
        <dbReference type="ARBA" id="ARBA00037691"/>
    </source>
</evidence>
<feature type="binding site" evidence="8">
    <location>
        <position position="1146"/>
    </location>
    <ligand>
        <name>K(+)</name>
        <dbReference type="ChEBI" id="CHEBI:29103"/>
    </ligand>
</feature>
<dbReference type="GO" id="GO:0003920">
    <property type="term" value="F:GMP reductase activity"/>
    <property type="evidence" value="ECO:0007669"/>
    <property type="project" value="UniProtKB-UniRule"/>
</dbReference>
<dbReference type="NCBIfam" id="NF003470">
    <property type="entry name" value="PRK05096.1"/>
    <property type="match status" value="1"/>
</dbReference>
<dbReference type="SUPFAM" id="SSF51412">
    <property type="entry name" value="Inosine monophosphate dehydrogenase (IMPDH)"/>
    <property type="match status" value="1"/>
</dbReference>
<evidence type="ECO:0000313" key="12">
    <source>
        <dbReference type="Proteomes" id="UP001211907"/>
    </source>
</evidence>